<dbReference type="AlphaFoldDB" id="A0AAJ8K7E9"/>
<name>A0AAJ8K7E9_9TREE</name>
<feature type="region of interest" description="Disordered" evidence="1">
    <location>
        <begin position="247"/>
        <end position="274"/>
    </location>
</feature>
<evidence type="ECO:0000256" key="1">
    <source>
        <dbReference type="SAM" id="MobiDB-lite"/>
    </source>
</evidence>
<organism evidence="3 4">
    <name type="scientific">Kwoniella bestiolae CBS 10118</name>
    <dbReference type="NCBI Taxonomy" id="1296100"/>
    <lineage>
        <taxon>Eukaryota</taxon>
        <taxon>Fungi</taxon>
        <taxon>Dikarya</taxon>
        <taxon>Basidiomycota</taxon>
        <taxon>Agaricomycotina</taxon>
        <taxon>Tremellomycetes</taxon>
        <taxon>Tremellales</taxon>
        <taxon>Cryptococcaceae</taxon>
        <taxon>Kwoniella</taxon>
    </lineage>
</organism>
<dbReference type="KEGG" id="kbi:30207454"/>
<evidence type="ECO:0000313" key="3">
    <source>
        <dbReference type="EMBL" id="WVW82340.1"/>
    </source>
</evidence>
<protein>
    <recommendedName>
        <fullName evidence="5">C2H2-type domain-containing protein</fullName>
    </recommendedName>
</protein>
<evidence type="ECO:0000256" key="2">
    <source>
        <dbReference type="SAM" id="SignalP"/>
    </source>
</evidence>
<reference evidence="3" key="2">
    <citation type="submission" date="2024-02" db="EMBL/GenBank/DDBJ databases">
        <title>Comparative genomics of Cryptococcus and Kwoniella reveals pathogenesis evolution and contrasting modes of karyotype evolution via chromosome fusion or intercentromeric recombination.</title>
        <authorList>
            <person name="Coelho M.A."/>
            <person name="David-Palma M."/>
            <person name="Shea T."/>
            <person name="Bowers K."/>
            <person name="McGinley-Smith S."/>
            <person name="Mohammad A.W."/>
            <person name="Gnirke A."/>
            <person name="Yurkov A.M."/>
            <person name="Nowrousian M."/>
            <person name="Sun S."/>
            <person name="Cuomo C.A."/>
            <person name="Heitman J."/>
        </authorList>
    </citation>
    <scope>NUCLEOTIDE SEQUENCE</scope>
    <source>
        <strain evidence="3">CBS 10118</strain>
    </source>
</reference>
<dbReference type="RefSeq" id="XP_065725924.1">
    <property type="nucleotide sequence ID" value="XM_065869852.1"/>
</dbReference>
<accession>A0AAJ8K7E9</accession>
<gene>
    <name evidence="3" type="ORF">I302_104347</name>
</gene>
<evidence type="ECO:0000313" key="4">
    <source>
        <dbReference type="Proteomes" id="UP000092730"/>
    </source>
</evidence>
<feature type="chain" id="PRO_5042555333" description="C2H2-type domain-containing protein" evidence="2">
    <location>
        <begin position="20"/>
        <end position="274"/>
    </location>
</feature>
<dbReference type="Proteomes" id="UP000092730">
    <property type="component" value="Chromosome 2"/>
</dbReference>
<sequence>MIFLAALAVLCFLAGLANPIYLGPSAALHDSRQALPNASDRRRHFDHPLLIELQKSRTSFSESNRIIDVLLFVLLRNGFLVTALQLTALVLSQIDTKATWSLIPSSTISKVYVLNVLAILTKPRDSQERSYAATPLPNIPFNGSSTQAGGVTCKSCRNRLFHRSTDREHQYGQFNLTEFLQDSSIGDDELCKTDTTWSGSKDLCGVARLEEGGKRTDGEYYLEEETNVGDIVIQVDKQEEVFNSPCDHSRQALHRPRQNVLGGDPFTTDSENYP</sequence>
<proteinExistence type="predicted"/>
<keyword evidence="4" id="KW-1185">Reference proteome</keyword>
<dbReference type="GeneID" id="30207454"/>
<dbReference type="EMBL" id="CP144542">
    <property type="protein sequence ID" value="WVW82340.1"/>
    <property type="molecule type" value="Genomic_DNA"/>
</dbReference>
<evidence type="ECO:0008006" key="5">
    <source>
        <dbReference type="Google" id="ProtNLM"/>
    </source>
</evidence>
<reference evidence="3" key="1">
    <citation type="submission" date="2013-07" db="EMBL/GenBank/DDBJ databases">
        <authorList>
            <consortium name="The Broad Institute Genome Sequencing Platform"/>
            <person name="Cuomo C."/>
            <person name="Litvintseva A."/>
            <person name="Chen Y."/>
            <person name="Heitman J."/>
            <person name="Sun S."/>
            <person name="Springer D."/>
            <person name="Dromer F."/>
            <person name="Young S.K."/>
            <person name="Zeng Q."/>
            <person name="Gargeya S."/>
            <person name="Fitzgerald M."/>
            <person name="Abouelleil A."/>
            <person name="Alvarado L."/>
            <person name="Berlin A.M."/>
            <person name="Chapman S.B."/>
            <person name="Dewar J."/>
            <person name="Goldberg J."/>
            <person name="Griggs A."/>
            <person name="Gujja S."/>
            <person name="Hansen M."/>
            <person name="Howarth C."/>
            <person name="Imamovic A."/>
            <person name="Larimer J."/>
            <person name="McCowan C."/>
            <person name="Murphy C."/>
            <person name="Pearson M."/>
            <person name="Priest M."/>
            <person name="Roberts A."/>
            <person name="Saif S."/>
            <person name="Shea T."/>
            <person name="Sykes S."/>
            <person name="Wortman J."/>
            <person name="Nusbaum C."/>
            <person name="Birren B."/>
        </authorList>
    </citation>
    <scope>NUCLEOTIDE SEQUENCE</scope>
    <source>
        <strain evidence="3">CBS 10118</strain>
    </source>
</reference>
<keyword evidence="2" id="KW-0732">Signal</keyword>
<feature type="signal peptide" evidence="2">
    <location>
        <begin position="1"/>
        <end position="19"/>
    </location>
</feature>